<dbReference type="RefSeq" id="WP_237567634.1">
    <property type="nucleotide sequence ID" value="NZ_CP047491.1"/>
</dbReference>
<protein>
    <submittedName>
        <fullName evidence="1">Uncharacterized protein</fullName>
    </submittedName>
</protein>
<accession>A0AA89T456</accession>
<evidence type="ECO:0000313" key="2">
    <source>
        <dbReference type="Proteomes" id="UP000563601"/>
    </source>
</evidence>
<reference evidence="1 2" key="1">
    <citation type="submission" date="2020-08" db="EMBL/GenBank/DDBJ databases">
        <title>Genomic Encyclopedia of Type Strains, Phase IV (KMG-IV): sequencing the most valuable type-strain genomes for metagenomic binning, comparative biology and taxonomic classification.</title>
        <authorList>
            <person name="Goeker M."/>
        </authorList>
    </citation>
    <scope>NUCLEOTIDE SEQUENCE [LARGE SCALE GENOMIC DNA]</scope>
    <source>
        <strain evidence="1 2">DSM 11525</strain>
    </source>
</reference>
<dbReference type="Proteomes" id="UP000563601">
    <property type="component" value="Unassembled WGS sequence"/>
</dbReference>
<organism evidence="1 2">
    <name type="scientific">Microbulbifer hydrolyticus</name>
    <dbReference type="NCBI Taxonomy" id="48074"/>
    <lineage>
        <taxon>Bacteria</taxon>
        <taxon>Pseudomonadati</taxon>
        <taxon>Pseudomonadota</taxon>
        <taxon>Gammaproteobacteria</taxon>
        <taxon>Cellvibrionales</taxon>
        <taxon>Microbulbiferaceae</taxon>
        <taxon>Microbulbifer</taxon>
    </lineage>
</organism>
<proteinExistence type="predicted"/>
<evidence type="ECO:0000313" key="1">
    <source>
        <dbReference type="EMBL" id="MBB5210277.1"/>
    </source>
</evidence>
<comment type="caution">
    <text evidence="1">The sequence shown here is derived from an EMBL/GenBank/DDBJ whole genome shotgun (WGS) entry which is preliminary data.</text>
</comment>
<sequence>MESSQGLSQKSGLPRNLKLVFRRIGEQLDVYHNGSCHHMFTRTEGDIQGLLLVRGRYKRCRNILSPKTELPDREAAGQ</sequence>
<gene>
    <name evidence="1" type="ORF">HNQ53_000465</name>
</gene>
<name>A0AA89T456_9GAMM</name>
<dbReference type="EMBL" id="JACHHR010000001">
    <property type="protein sequence ID" value="MBB5210277.1"/>
    <property type="molecule type" value="Genomic_DNA"/>
</dbReference>
<dbReference type="AlphaFoldDB" id="A0AA89T456"/>